<dbReference type="Proteomes" id="UP000827872">
    <property type="component" value="Linkage Group LG09"/>
</dbReference>
<gene>
    <name evidence="1" type="ORF">K3G42_009652</name>
</gene>
<proteinExistence type="predicted"/>
<comment type="caution">
    <text evidence="1">The sequence shown here is derived from an EMBL/GenBank/DDBJ whole genome shotgun (WGS) entry which is preliminary data.</text>
</comment>
<keyword evidence="2" id="KW-1185">Reference proteome</keyword>
<evidence type="ECO:0000313" key="1">
    <source>
        <dbReference type="EMBL" id="KAH8003056.1"/>
    </source>
</evidence>
<sequence length="147" mass="16509">MISGGEQERPSHEKVLYPCRFCDQVFAFGVLRAHVRDSLGISDNFICVFCSCVKAEVETLFPMLAAPLGLTNQGVPNQSNHCALLSRQMPGVSSDLAQSAVPVRLPKRPLLDPGRKRREERHETSPKERWRGSGVERRVREHREDSG</sequence>
<reference evidence="1" key="1">
    <citation type="submission" date="2021-08" db="EMBL/GenBank/DDBJ databases">
        <title>The first chromosome-level gecko genome reveals the dynamic sex chromosomes of Neotropical dwarf geckos (Sphaerodactylidae: Sphaerodactylus).</title>
        <authorList>
            <person name="Pinto B.J."/>
            <person name="Keating S.E."/>
            <person name="Gamble T."/>
        </authorList>
    </citation>
    <scope>NUCLEOTIDE SEQUENCE</scope>
    <source>
        <strain evidence="1">TG3544</strain>
    </source>
</reference>
<accession>A0ACB8FDA8</accession>
<evidence type="ECO:0000313" key="2">
    <source>
        <dbReference type="Proteomes" id="UP000827872"/>
    </source>
</evidence>
<protein>
    <submittedName>
        <fullName evidence="1">Uncharacterized protein</fullName>
    </submittedName>
</protein>
<name>A0ACB8FDA8_9SAUR</name>
<organism evidence="1 2">
    <name type="scientific">Sphaerodactylus townsendi</name>
    <dbReference type="NCBI Taxonomy" id="933632"/>
    <lineage>
        <taxon>Eukaryota</taxon>
        <taxon>Metazoa</taxon>
        <taxon>Chordata</taxon>
        <taxon>Craniata</taxon>
        <taxon>Vertebrata</taxon>
        <taxon>Euteleostomi</taxon>
        <taxon>Lepidosauria</taxon>
        <taxon>Squamata</taxon>
        <taxon>Bifurcata</taxon>
        <taxon>Gekkota</taxon>
        <taxon>Sphaerodactylidae</taxon>
        <taxon>Sphaerodactylus</taxon>
    </lineage>
</organism>
<dbReference type="EMBL" id="CM037622">
    <property type="protein sequence ID" value="KAH8003056.1"/>
    <property type="molecule type" value="Genomic_DNA"/>
</dbReference>